<dbReference type="AlphaFoldDB" id="A0AAN9S770"/>
<accession>A0AAN9S770</accession>
<feature type="compositionally biased region" description="Basic and acidic residues" evidence="1">
    <location>
        <begin position="1"/>
        <end position="13"/>
    </location>
</feature>
<reference evidence="2 3" key="1">
    <citation type="submission" date="2024-01" db="EMBL/GenBank/DDBJ databases">
        <title>The genomes of 5 underutilized Papilionoideae crops provide insights into root nodulation and disease resistanc.</title>
        <authorList>
            <person name="Jiang F."/>
        </authorList>
    </citation>
    <scope>NUCLEOTIDE SEQUENCE [LARGE SCALE GENOMIC DNA]</scope>
    <source>
        <strain evidence="2">DUOXIRENSHENG_FW03</strain>
        <tissue evidence="2">Leaves</tissue>
    </source>
</reference>
<comment type="caution">
    <text evidence="2">The sequence shown here is derived from an EMBL/GenBank/DDBJ whole genome shotgun (WGS) entry which is preliminary data.</text>
</comment>
<sequence>MRPMSFHDLKGDEVEVGEGGQNLAGETVGKECKRIEALGEGAEGVRDGVGELVAVEGDSGEDEEGRELGREGAGEFVIGDLEWGNDVGVVGDEQILEVRKVSDGEGNRNGFGEVKFVEAEAVYAVCLGLGATCHTYPAHAAVGFLLP</sequence>
<keyword evidence="3" id="KW-1185">Reference proteome</keyword>
<evidence type="ECO:0000256" key="1">
    <source>
        <dbReference type="SAM" id="MobiDB-lite"/>
    </source>
</evidence>
<name>A0AAN9S770_PSOTE</name>
<evidence type="ECO:0000313" key="2">
    <source>
        <dbReference type="EMBL" id="KAK7390035.1"/>
    </source>
</evidence>
<evidence type="ECO:0000313" key="3">
    <source>
        <dbReference type="Proteomes" id="UP001386955"/>
    </source>
</evidence>
<protein>
    <submittedName>
        <fullName evidence="2">Uncharacterized protein</fullName>
    </submittedName>
</protein>
<dbReference type="EMBL" id="JAYMYS010000006">
    <property type="protein sequence ID" value="KAK7390035.1"/>
    <property type="molecule type" value="Genomic_DNA"/>
</dbReference>
<dbReference type="Proteomes" id="UP001386955">
    <property type="component" value="Unassembled WGS sequence"/>
</dbReference>
<proteinExistence type="predicted"/>
<organism evidence="2 3">
    <name type="scientific">Psophocarpus tetragonolobus</name>
    <name type="common">Winged bean</name>
    <name type="synonym">Dolichos tetragonolobus</name>
    <dbReference type="NCBI Taxonomy" id="3891"/>
    <lineage>
        <taxon>Eukaryota</taxon>
        <taxon>Viridiplantae</taxon>
        <taxon>Streptophyta</taxon>
        <taxon>Embryophyta</taxon>
        <taxon>Tracheophyta</taxon>
        <taxon>Spermatophyta</taxon>
        <taxon>Magnoliopsida</taxon>
        <taxon>eudicotyledons</taxon>
        <taxon>Gunneridae</taxon>
        <taxon>Pentapetalae</taxon>
        <taxon>rosids</taxon>
        <taxon>fabids</taxon>
        <taxon>Fabales</taxon>
        <taxon>Fabaceae</taxon>
        <taxon>Papilionoideae</taxon>
        <taxon>50 kb inversion clade</taxon>
        <taxon>NPAAA clade</taxon>
        <taxon>indigoferoid/millettioid clade</taxon>
        <taxon>Phaseoleae</taxon>
        <taxon>Psophocarpus</taxon>
    </lineage>
</organism>
<gene>
    <name evidence="2" type="ORF">VNO78_25333</name>
</gene>
<feature type="region of interest" description="Disordered" evidence="1">
    <location>
        <begin position="1"/>
        <end position="23"/>
    </location>
</feature>